<name>I7GFP1_MYCS2</name>
<dbReference type="EMBL" id="CP001663">
    <property type="protein sequence ID" value="AFP42616.1"/>
    <property type="molecule type" value="Genomic_DNA"/>
</dbReference>
<evidence type="ECO:0000313" key="2">
    <source>
        <dbReference type="Proteomes" id="UP000006158"/>
    </source>
</evidence>
<accession>I7GFP1</accession>
<evidence type="ECO:0000313" key="1">
    <source>
        <dbReference type="EMBL" id="AFP42616.1"/>
    </source>
</evidence>
<protein>
    <submittedName>
        <fullName evidence="1">Uncharacterized protein</fullName>
    </submittedName>
</protein>
<proteinExistence type="predicted"/>
<sequence>MNLADMVRRTPLVIRPKASSAVGKAGTTMRTLMVGLATAAGLMLGTAGVAAADDVIVYDGATGIPWSWPTEGACISDGPNMHLENVGEDNLYQYWYCLQHDDGLWYLHNSDQPTHEE</sequence>
<dbReference type="Proteomes" id="UP000006158">
    <property type="component" value="Chromosome"/>
</dbReference>
<gene>
    <name evidence="1" type="ordered locus">MSMEI_6189</name>
</gene>
<reference evidence="1 2" key="1">
    <citation type="journal article" date="2007" name="Genome Biol.">
        <title>Interrupted coding sequences in Mycobacterium smegmatis: authentic mutations or sequencing errors?</title>
        <authorList>
            <person name="Deshayes C."/>
            <person name="Perrodou E."/>
            <person name="Gallien S."/>
            <person name="Euphrasie D."/>
            <person name="Schaeffer C."/>
            <person name="Van-Dorsselaer A."/>
            <person name="Poch O."/>
            <person name="Lecompte O."/>
            <person name="Reyrat J.M."/>
        </authorList>
    </citation>
    <scope>NUCLEOTIDE SEQUENCE [LARGE SCALE GENOMIC DNA]</scope>
    <source>
        <strain evidence="2">ATCC 700084 / mc(2)155</strain>
    </source>
</reference>
<dbReference type="PATRIC" id="fig|246196.56.peg.6311"/>
<reference evidence="1 2" key="2">
    <citation type="journal article" date="2009" name="Genome Res.">
        <title>Ortho-proteogenomics: multiple proteomes investigation through orthology and a new MS-based protocol.</title>
        <authorList>
            <person name="Gallien S."/>
            <person name="Perrodou E."/>
            <person name="Carapito C."/>
            <person name="Deshayes C."/>
            <person name="Reyrat J.M."/>
            <person name="Van Dorsselaer A."/>
            <person name="Poch O."/>
            <person name="Schaeffer C."/>
            <person name="Lecompte O."/>
        </authorList>
    </citation>
    <scope>NUCLEOTIDE SEQUENCE [LARGE SCALE GENOMIC DNA]</scope>
    <source>
        <strain evidence="2">ATCC 700084 / mc(2)155</strain>
    </source>
</reference>
<dbReference type="AlphaFoldDB" id="I7GFP1"/>
<dbReference type="KEGG" id="msg:MSMEI_6189"/>
<organism evidence="1 2">
    <name type="scientific">Mycolicibacterium smegmatis (strain ATCC 700084 / mc(2)155)</name>
    <name type="common">Mycobacterium smegmatis</name>
    <dbReference type="NCBI Taxonomy" id="246196"/>
    <lineage>
        <taxon>Bacteria</taxon>
        <taxon>Bacillati</taxon>
        <taxon>Actinomycetota</taxon>
        <taxon>Actinomycetes</taxon>
        <taxon>Mycobacteriales</taxon>
        <taxon>Mycobacteriaceae</taxon>
        <taxon>Mycolicibacterium</taxon>
    </lineage>
</organism>